<evidence type="ECO:0000313" key="4">
    <source>
        <dbReference type="Proteomes" id="UP000240880"/>
    </source>
</evidence>
<dbReference type="Gene3D" id="3.30.450.380">
    <property type="match status" value="1"/>
</dbReference>
<accession>A0A2R6AAS0</accession>
<gene>
    <name evidence="3" type="ORF">B9Q01_04545</name>
</gene>
<dbReference type="Gene3D" id="3.40.50.300">
    <property type="entry name" value="P-loop containing nucleotide triphosphate hydrolases"/>
    <property type="match status" value="1"/>
</dbReference>
<dbReference type="GO" id="GO:0016301">
    <property type="term" value="F:kinase activity"/>
    <property type="evidence" value="ECO:0007669"/>
    <property type="project" value="UniProtKB-KW"/>
</dbReference>
<feature type="domain" description="Bacterial type II secretion system protein E" evidence="2">
    <location>
        <begin position="131"/>
        <end position="382"/>
    </location>
</feature>
<proteinExistence type="inferred from homology"/>
<comment type="similarity">
    <text evidence="1">Belongs to the GSP E family.</text>
</comment>
<sequence>MEKLTTSEISTKLRVPISASPLPPLIEEVIRYPLLEPFVYVVIARDVTTGGYMYLVDELRLNEEEIGIYNTLMDTLQFELKVPRSEVDPKAYFETSAKGIIDKYRISMGRMKNVAWSKILYYVERDMVGFGPLDPLMRDPAIEDISVNGVGKPVYVFHSKFESMPTNIVFEREQDLNDLIVRLVHISGKHISTAFPLVDATLPGRHRLMATYMKEVTPSGSTLTIRKFRSDPVTIVDMLNYGTLNSEIAAYLWLMMENRLSAIVVGATAAGKTTLLNALVSMIRPGSKIVTIEEVQELNLAVENWVPMISRPSYGLSTEKIGEVSLFDLVKASLRMRPDVLVVGEVRGEEAYVLFQAISTGHGGLCTIHAEDVRSALKRLTSKPMDVAPSYIPFLDLAVVVRRVVLPGGDKLRFGRRIISVDEIIDVDNQVKVFEWNAAKDVFESHLEESVKLKKIAEFKGVTVKDLLQEIERRKVVLNWLRQMNIRHYTDLQKVFVDYYYKPVETYQRAIERVTKT</sequence>
<dbReference type="GO" id="GO:0016887">
    <property type="term" value="F:ATP hydrolysis activity"/>
    <property type="evidence" value="ECO:0007669"/>
    <property type="project" value="InterPro"/>
</dbReference>
<dbReference type="Pfam" id="PF00437">
    <property type="entry name" value="T2SSE"/>
    <property type="match status" value="1"/>
</dbReference>
<dbReference type="PANTHER" id="PTHR30486:SF6">
    <property type="entry name" value="TYPE IV PILUS RETRACTATION ATPASE PILT"/>
    <property type="match status" value="1"/>
</dbReference>
<keyword evidence="3" id="KW-0418">Kinase</keyword>
<dbReference type="SUPFAM" id="SSF52540">
    <property type="entry name" value="P-loop containing nucleoside triphosphate hydrolases"/>
    <property type="match status" value="1"/>
</dbReference>
<dbReference type="PANTHER" id="PTHR30486">
    <property type="entry name" value="TWITCHING MOTILITY PROTEIN PILT"/>
    <property type="match status" value="1"/>
</dbReference>
<evidence type="ECO:0000313" key="3">
    <source>
        <dbReference type="EMBL" id="PSN83510.1"/>
    </source>
</evidence>
<organism evidence="3 4">
    <name type="scientific">Candidatus Marsarchaeota G1 archaeon OSP_D</name>
    <dbReference type="NCBI Taxonomy" id="1978155"/>
    <lineage>
        <taxon>Archaea</taxon>
        <taxon>Candidatus Marsarchaeota</taxon>
        <taxon>Candidatus Marsarchaeota group 1</taxon>
    </lineage>
</organism>
<name>A0A2R6AAS0_9ARCH</name>
<evidence type="ECO:0000256" key="1">
    <source>
        <dbReference type="ARBA" id="ARBA00006611"/>
    </source>
</evidence>
<comment type="caution">
    <text evidence="3">The sequence shown here is derived from an EMBL/GenBank/DDBJ whole genome shotgun (WGS) entry which is preliminary data.</text>
</comment>
<dbReference type="InterPro" id="IPR001482">
    <property type="entry name" value="T2SS/T4SS_dom"/>
</dbReference>
<dbReference type="CDD" id="cd01130">
    <property type="entry name" value="VirB11-like_ATPase"/>
    <property type="match status" value="1"/>
</dbReference>
<dbReference type="AlphaFoldDB" id="A0A2R6AAS0"/>
<keyword evidence="3" id="KW-0808">Transferase</keyword>
<protein>
    <submittedName>
        <fullName evidence="3">Protein kinase</fullName>
    </submittedName>
</protein>
<evidence type="ECO:0000259" key="2">
    <source>
        <dbReference type="Pfam" id="PF00437"/>
    </source>
</evidence>
<reference evidence="3 4" key="1">
    <citation type="submission" date="2017-04" db="EMBL/GenBank/DDBJ databases">
        <title>Novel microbial lineages endemic to geothermal iron-oxide mats fill important gaps in the evolutionary history of Archaea.</title>
        <authorList>
            <person name="Jay Z.J."/>
            <person name="Beam J.P."/>
            <person name="Dlakic M."/>
            <person name="Rusch D.B."/>
            <person name="Kozubal M.A."/>
            <person name="Inskeep W.P."/>
        </authorList>
    </citation>
    <scope>NUCLEOTIDE SEQUENCE [LARGE SCALE GENOMIC DNA]</scope>
    <source>
        <strain evidence="3">OSP_D</strain>
    </source>
</reference>
<dbReference type="EMBL" id="NEXC01000022">
    <property type="protein sequence ID" value="PSN83510.1"/>
    <property type="molecule type" value="Genomic_DNA"/>
</dbReference>
<dbReference type="InterPro" id="IPR050921">
    <property type="entry name" value="T4SS_GSP_E_ATPase"/>
</dbReference>
<dbReference type="InterPro" id="IPR027417">
    <property type="entry name" value="P-loop_NTPase"/>
</dbReference>
<dbReference type="Proteomes" id="UP000240880">
    <property type="component" value="Unassembled WGS sequence"/>
</dbReference>